<dbReference type="GO" id="GO:0042597">
    <property type="term" value="C:periplasmic space"/>
    <property type="evidence" value="ECO:0007669"/>
    <property type="project" value="UniProtKB-ARBA"/>
</dbReference>
<dbReference type="InterPro" id="IPR039424">
    <property type="entry name" value="SBP_5"/>
</dbReference>
<dbReference type="SUPFAM" id="SSF53850">
    <property type="entry name" value="Periplasmic binding protein-like II"/>
    <property type="match status" value="1"/>
</dbReference>
<keyword evidence="4" id="KW-1185">Reference proteome</keyword>
<accession>A0A1I4S7P3</accession>
<dbReference type="EMBL" id="FOUY01000001">
    <property type="protein sequence ID" value="SFM60515.1"/>
    <property type="molecule type" value="Genomic_DNA"/>
</dbReference>
<evidence type="ECO:0000259" key="2">
    <source>
        <dbReference type="Pfam" id="PF00496"/>
    </source>
</evidence>
<dbReference type="InterPro" id="IPR000914">
    <property type="entry name" value="SBP_5_dom"/>
</dbReference>
<dbReference type="PANTHER" id="PTHR30290:SF65">
    <property type="entry name" value="MONOACYL PHOSPHATIDYLINOSITOL TETRAMANNOSIDE-BINDING PROTEIN LPQW-RELATED"/>
    <property type="match status" value="1"/>
</dbReference>
<dbReference type="Gene3D" id="3.40.190.10">
    <property type="entry name" value="Periplasmic binding protein-like II"/>
    <property type="match status" value="1"/>
</dbReference>
<feature type="signal peptide" evidence="1">
    <location>
        <begin position="1"/>
        <end position="26"/>
    </location>
</feature>
<dbReference type="PIRSF" id="PIRSF002741">
    <property type="entry name" value="MppA"/>
    <property type="match status" value="1"/>
</dbReference>
<evidence type="ECO:0000313" key="3">
    <source>
        <dbReference type="EMBL" id="SFM60515.1"/>
    </source>
</evidence>
<proteinExistence type="predicted"/>
<dbReference type="PROSITE" id="PS51257">
    <property type="entry name" value="PROKAR_LIPOPROTEIN"/>
    <property type="match status" value="1"/>
</dbReference>
<name>A0A1I4S7P3_PSUAM</name>
<keyword evidence="1" id="KW-0732">Signal</keyword>
<dbReference type="GO" id="GO:0043190">
    <property type="term" value="C:ATP-binding cassette (ABC) transporter complex"/>
    <property type="evidence" value="ECO:0007669"/>
    <property type="project" value="InterPro"/>
</dbReference>
<dbReference type="GO" id="GO:0015833">
    <property type="term" value="P:peptide transport"/>
    <property type="evidence" value="ECO:0007669"/>
    <property type="project" value="TreeGrafter"/>
</dbReference>
<reference evidence="3 4" key="1">
    <citation type="submission" date="2016-10" db="EMBL/GenBank/DDBJ databases">
        <authorList>
            <person name="de Groot N.N."/>
        </authorList>
    </citation>
    <scope>NUCLEOTIDE SEQUENCE [LARGE SCALE GENOMIC DNA]</scope>
    <source>
        <strain evidence="3 4">CGMCC 4.1877</strain>
    </source>
</reference>
<dbReference type="STRING" id="260086.SAMN05216207_1001292"/>
<evidence type="ECO:0000256" key="1">
    <source>
        <dbReference type="SAM" id="SignalP"/>
    </source>
</evidence>
<dbReference type="AlphaFoldDB" id="A0A1I4S7P3"/>
<evidence type="ECO:0000313" key="4">
    <source>
        <dbReference type="Proteomes" id="UP000199614"/>
    </source>
</evidence>
<dbReference type="Gene3D" id="3.10.105.10">
    <property type="entry name" value="Dipeptide-binding Protein, Domain 3"/>
    <property type="match status" value="1"/>
</dbReference>
<dbReference type="GO" id="GO:1904680">
    <property type="term" value="F:peptide transmembrane transporter activity"/>
    <property type="evidence" value="ECO:0007669"/>
    <property type="project" value="TreeGrafter"/>
</dbReference>
<dbReference type="RefSeq" id="WP_093335948.1">
    <property type="nucleotide sequence ID" value="NZ_FOUY01000001.1"/>
</dbReference>
<sequence length="523" mass="55285">MIPCRTAARLLAAVIAVLLTAGCVQTTGGGDAAGAGPLSLTVATGFSIDDLDPLENGFWGVEFGYVELLMRPERGGEPTPWVLEDLTSTGPTTWRLTLPEDVSFVNGRALDGAALAELITFQLAENASLGAALPGATAAASGPLEVTLTTSRPTPSVPAILADEAMVPMYDVAAYRAHRESGAPASELIGAGIYTGPFVVDSLDGASAELSPRGDHRDGPPALADLSIKFVPEASARIQAVQAGEADIALYPPTATAPTLQGRDDAFFVTGEPTGPTFQFVLNQHEAPFDDERVRRAVYAAADYRAIAEDVMNGLYLPATGLYIESQPWAEKTQVTDVAAAGRLLDEAGWTRAGDGPRTRDGAHLRFSVLTYPQQPDSDVIALALQAQLAELGVGVDIRQVPDLDDAMEPDTGWNAAVAGNGFLSYGGDYVSPLNRYVRSDGERNHSGIADPELDALIDQVAVELDTTARDDLLRRIQHRIADRGHLAYVGLRKPGVITAPPWRGYEIVGSNLWVAHDTAPTG</sequence>
<organism evidence="3 4">
    <name type="scientific">Pseudonocardia ammonioxydans</name>
    <dbReference type="NCBI Taxonomy" id="260086"/>
    <lineage>
        <taxon>Bacteria</taxon>
        <taxon>Bacillati</taxon>
        <taxon>Actinomycetota</taxon>
        <taxon>Actinomycetes</taxon>
        <taxon>Pseudonocardiales</taxon>
        <taxon>Pseudonocardiaceae</taxon>
        <taxon>Pseudonocardia</taxon>
    </lineage>
</organism>
<protein>
    <submittedName>
        <fullName evidence="3">Peptide/nickel transport system substrate-binding protein</fullName>
    </submittedName>
</protein>
<dbReference type="PANTHER" id="PTHR30290">
    <property type="entry name" value="PERIPLASMIC BINDING COMPONENT OF ABC TRANSPORTER"/>
    <property type="match status" value="1"/>
</dbReference>
<feature type="chain" id="PRO_5038376452" evidence="1">
    <location>
        <begin position="27"/>
        <end position="523"/>
    </location>
</feature>
<dbReference type="Proteomes" id="UP000199614">
    <property type="component" value="Unassembled WGS sequence"/>
</dbReference>
<dbReference type="OrthoDB" id="9796817at2"/>
<gene>
    <name evidence="3" type="ORF">SAMN05216207_1001292</name>
</gene>
<dbReference type="InterPro" id="IPR030678">
    <property type="entry name" value="Peptide/Ni-bd"/>
</dbReference>
<dbReference type="Pfam" id="PF00496">
    <property type="entry name" value="SBP_bac_5"/>
    <property type="match status" value="1"/>
</dbReference>
<feature type="domain" description="Solute-binding protein family 5" evidence="2">
    <location>
        <begin position="77"/>
        <end position="423"/>
    </location>
</feature>